<keyword evidence="2" id="KW-0805">Transcription regulation</keyword>
<dbReference type="InterPro" id="IPR005119">
    <property type="entry name" value="LysR_subst-bd"/>
</dbReference>
<dbReference type="CDD" id="cd08414">
    <property type="entry name" value="PBP2_LTTR_aromatics_like"/>
    <property type="match status" value="1"/>
</dbReference>
<dbReference type="PANTHER" id="PTHR30346">
    <property type="entry name" value="TRANSCRIPTIONAL DUAL REGULATOR HCAR-RELATED"/>
    <property type="match status" value="1"/>
</dbReference>
<dbReference type="GeneID" id="303298106"/>
<dbReference type="Gene3D" id="3.40.190.290">
    <property type="match status" value="1"/>
</dbReference>
<dbReference type="PANTHER" id="PTHR30346:SF29">
    <property type="entry name" value="LYSR SUBSTRATE-BINDING"/>
    <property type="match status" value="1"/>
</dbReference>
<sequence length="327" mass="35437">MLDPLKLRVLRSVVETGSIRASAEALGYTPSAVSQHLTNLRRETGLELIERSGRGITVTAHARLIAAEAGPALDALRALERTVKDLRSGRTGTLRLGYATSIAATWIPELAQDVRRTYPDLGLELALRDCSCEDLAEAGMDIVVGEGTGPIESVDWEIHEILEEGYVALVSAGHPLAARSTIHLKDLAEESWVTDDPIDSFWFDRIGAACRAAGFSPCVDVNPNDFPTVLGFVATGDYVSVQPSVIAQNMRPDIVAIPLAPPAPRRRLRVQVRRTIARNPAAQHIVQRIHAVAAKRAAEIPGVTHLLETETRPRAQVRSTSPEPAQI</sequence>
<keyword evidence="4" id="KW-0804">Transcription</keyword>
<dbReference type="InterPro" id="IPR036388">
    <property type="entry name" value="WH-like_DNA-bd_sf"/>
</dbReference>
<evidence type="ECO:0000313" key="6">
    <source>
        <dbReference type="EMBL" id="MFC5297541.1"/>
    </source>
</evidence>
<name>A0ABW0FFX5_9MICO</name>
<feature type="domain" description="HTH lysR-type" evidence="5">
    <location>
        <begin position="2"/>
        <end position="59"/>
    </location>
</feature>
<gene>
    <name evidence="6" type="ORF">ACFPK8_08455</name>
</gene>
<dbReference type="SUPFAM" id="SSF46785">
    <property type="entry name" value="Winged helix' DNA-binding domain"/>
    <property type="match status" value="1"/>
</dbReference>
<evidence type="ECO:0000256" key="4">
    <source>
        <dbReference type="ARBA" id="ARBA00023163"/>
    </source>
</evidence>
<keyword evidence="3" id="KW-0238">DNA-binding</keyword>
<keyword evidence="7" id="KW-1185">Reference proteome</keyword>
<evidence type="ECO:0000256" key="1">
    <source>
        <dbReference type="ARBA" id="ARBA00009437"/>
    </source>
</evidence>
<comment type="similarity">
    <text evidence="1">Belongs to the LysR transcriptional regulatory family.</text>
</comment>
<dbReference type="EMBL" id="JBHSLN010000021">
    <property type="protein sequence ID" value="MFC5297541.1"/>
    <property type="molecule type" value="Genomic_DNA"/>
</dbReference>
<dbReference type="InterPro" id="IPR000847">
    <property type="entry name" value="LysR_HTH_N"/>
</dbReference>
<dbReference type="Gene3D" id="1.10.10.10">
    <property type="entry name" value="Winged helix-like DNA-binding domain superfamily/Winged helix DNA-binding domain"/>
    <property type="match status" value="1"/>
</dbReference>
<dbReference type="PROSITE" id="PS50931">
    <property type="entry name" value="HTH_LYSR"/>
    <property type="match status" value="1"/>
</dbReference>
<evidence type="ECO:0000256" key="2">
    <source>
        <dbReference type="ARBA" id="ARBA00023015"/>
    </source>
</evidence>
<comment type="caution">
    <text evidence="6">The sequence shown here is derived from an EMBL/GenBank/DDBJ whole genome shotgun (WGS) entry which is preliminary data.</text>
</comment>
<organism evidence="6 7">
    <name type="scientific">Brachybacterium tyrofermentans</name>
    <dbReference type="NCBI Taxonomy" id="47848"/>
    <lineage>
        <taxon>Bacteria</taxon>
        <taxon>Bacillati</taxon>
        <taxon>Actinomycetota</taxon>
        <taxon>Actinomycetes</taxon>
        <taxon>Micrococcales</taxon>
        <taxon>Dermabacteraceae</taxon>
        <taxon>Brachybacterium</taxon>
    </lineage>
</organism>
<proteinExistence type="inferred from homology"/>
<dbReference type="Pfam" id="PF00126">
    <property type="entry name" value="HTH_1"/>
    <property type="match status" value="1"/>
</dbReference>
<evidence type="ECO:0000259" key="5">
    <source>
        <dbReference type="PROSITE" id="PS50931"/>
    </source>
</evidence>
<reference evidence="7" key="1">
    <citation type="journal article" date="2019" name="Int. J. Syst. Evol. Microbiol.">
        <title>The Global Catalogue of Microorganisms (GCM) 10K type strain sequencing project: providing services to taxonomists for standard genome sequencing and annotation.</title>
        <authorList>
            <consortium name="The Broad Institute Genomics Platform"/>
            <consortium name="The Broad Institute Genome Sequencing Center for Infectious Disease"/>
            <person name="Wu L."/>
            <person name="Ma J."/>
        </authorList>
    </citation>
    <scope>NUCLEOTIDE SEQUENCE [LARGE SCALE GENOMIC DNA]</scope>
    <source>
        <strain evidence="7">CGMCC 1.16455</strain>
    </source>
</reference>
<evidence type="ECO:0000256" key="3">
    <source>
        <dbReference type="ARBA" id="ARBA00023125"/>
    </source>
</evidence>
<dbReference type="RefSeq" id="WP_193118554.1">
    <property type="nucleotide sequence ID" value="NZ_BAAAIR010000044.1"/>
</dbReference>
<dbReference type="SUPFAM" id="SSF53850">
    <property type="entry name" value="Periplasmic binding protein-like II"/>
    <property type="match status" value="1"/>
</dbReference>
<dbReference type="Proteomes" id="UP001595937">
    <property type="component" value="Unassembled WGS sequence"/>
</dbReference>
<evidence type="ECO:0000313" key="7">
    <source>
        <dbReference type="Proteomes" id="UP001595937"/>
    </source>
</evidence>
<dbReference type="Pfam" id="PF03466">
    <property type="entry name" value="LysR_substrate"/>
    <property type="match status" value="1"/>
</dbReference>
<protein>
    <submittedName>
        <fullName evidence="6">LysR family transcriptional regulator</fullName>
    </submittedName>
</protein>
<dbReference type="InterPro" id="IPR036390">
    <property type="entry name" value="WH_DNA-bd_sf"/>
</dbReference>
<accession>A0ABW0FFX5</accession>